<dbReference type="EMBL" id="NJEU01000084">
    <property type="protein sequence ID" value="PHH81996.1"/>
    <property type="molecule type" value="Genomic_DNA"/>
</dbReference>
<evidence type="ECO:0000313" key="3">
    <source>
        <dbReference type="Proteomes" id="UP000224854"/>
    </source>
</evidence>
<dbReference type="Proteomes" id="UP000224854">
    <property type="component" value="Unassembled WGS sequence"/>
</dbReference>
<proteinExistence type="predicted"/>
<comment type="caution">
    <text evidence="2">The sequence shown here is derived from an EMBL/GenBank/DDBJ whole genome shotgun (WGS) entry which is preliminary data.</text>
</comment>
<feature type="compositionally biased region" description="Basic and acidic residues" evidence="1">
    <location>
        <begin position="190"/>
        <end position="206"/>
    </location>
</feature>
<keyword evidence="3" id="KW-1185">Reference proteome</keyword>
<protein>
    <submittedName>
        <fullName evidence="2">Uncharacterized protein</fullName>
    </submittedName>
</protein>
<feature type="region of interest" description="Disordered" evidence="1">
    <location>
        <begin position="37"/>
        <end position="67"/>
    </location>
</feature>
<gene>
    <name evidence="2" type="ORF">CDD82_7313</name>
</gene>
<reference evidence="2 3" key="1">
    <citation type="submission" date="2017-06" db="EMBL/GenBank/DDBJ databases">
        <title>Ant-infecting Ophiocordyceps genomes reveal a high diversity of potential behavioral manipulation genes and a possible major role for enterotoxins.</title>
        <authorList>
            <person name="De Bekker C."/>
            <person name="Evans H.C."/>
            <person name="Brachmann A."/>
            <person name="Hughes D.P."/>
        </authorList>
    </citation>
    <scope>NUCLEOTIDE SEQUENCE [LARGE SCALE GENOMIC DNA]</scope>
    <source>
        <strain evidence="2 3">1348a</strain>
    </source>
</reference>
<organism evidence="2 3">
    <name type="scientific">Ophiocordyceps australis</name>
    <dbReference type="NCBI Taxonomy" id="1399860"/>
    <lineage>
        <taxon>Eukaryota</taxon>
        <taxon>Fungi</taxon>
        <taxon>Dikarya</taxon>
        <taxon>Ascomycota</taxon>
        <taxon>Pezizomycotina</taxon>
        <taxon>Sordariomycetes</taxon>
        <taxon>Hypocreomycetidae</taxon>
        <taxon>Hypocreales</taxon>
        <taxon>Ophiocordycipitaceae</taxon>
        <taxon>Ophiocordyceps</taxon>
    </lineage>
</organism>
<feature type="compositionally biased region" description="Low complexity" evidence="1">
    <location>
        <begin position="177"/>
        <end position="188"/>
    </location>
</feature>
<evidence type="ECO:0000256" key="1">
    <source>
        <dbReference type="SAM" id="MobiDB-lite"/>
    </source>
</evidence>
<accession>A0A2C5ZPR7</accession>
<evidence type="ECO:0000313" key="2">
    <source>
        <dbReference type="EMBL" id="PHH81996.1"/>
    </source>
</evidence>
<sequence>MGDSDRYTPAGSILQQCQILSKNYGLEKFLKYAGNKNTGRPECSQKQDDPASTVEAGSSVASEPWTKEGSWPLSCTIRSVGGMSSGEVGPADGSAVQLGGLGKRGQCLVSLDLIEPRGDGLEKVICRFIASQGHGHGSLMGEHTQLLTLWGRRQERTVAHAPPSTRTSRVRRLPPTAASEEASAGLAARRIQDAGRHSDSWQRFTE</sequence>
<dbReference type="AlphaFoldDB" id="A0A2C5ZPR7"/>
<name>A0A2C5ZPR7_9HYPO</name>
<feature type="region of interest" description="Disordered" evidence="1">
    <location>
        <begin position="158"/>
        <end position="206"/>
    </location>
</feature>